<proteinExistence type="predicted"/>
<keyword evidence="1" id="KW-0175">Coiled coil</keyword>
<evidence type="ECO:0008006" key="5">
    <source>
        <dbReference type="Google" id="ProtNLM"/>
    </source>
</evidence>
<dbReference type="Proteomes" id="UP000077013">
    <property type="component" value="Unassembled WGS sequence"/>
</dbReference>
<evidence type="ECO:0000256" key="1">
    <source>
        <dbReference type="SAM" id="Coils"/>
    </source>
</evidence>
<gene>
    <name evidence="3" type="ORF">ULVI_05135</name>
</gene>
<dbReference type="AlphaFoldDB" id="A0A167IY06"/>
<keyword evidence="2" id="KW-0732">Signal</keyword>
<feature type="coiled-coil region" evidence="1">
    <location>
        <begin position="158"/>
        <end position="185"/>
    </location>
</feature>
<dbReference type="RefSeq" id="WP_068590398.1">
    <property type="nucleotide sequence ID" value="NZ_LRXL01000026.1"/>
</dbReference>
<feature type="signal peptide" evidence="2">
    <location>
        <begin position="1"/>
        <end position="17"/>
    </location>
</feature>
<sequence length="198" mass="22388">MKWLLPLCIGISFLIFACDTSSESNEESQEVANDSTIVYGKKDFLFPQLTETAEAFVSSWGVYTDFETEAKAINGRDLEQLKSGTDRLLARTDSLSKKIPDTLLSQAIISRITVAKTRASLVHQEAHKVRVDSAALVASIHEMNMATKNLIVQINEKFKKDDIDLQRKESEKEELKKQQKFLDSVYKAELQDKKNDTL</sequence>
<accession>A0A167IY06</accession>
<dbReference type="STRING" id="1763537.ULVI_05135"/>
<dbReference type="OrthoDB" id="1447539at2"/>
<dbReference type="EMBL" id="LRXL01000026">
    <property type="protein sequence ID" value="OAB80124.1"/>
    <property type="molecule type" value="Genomic_DNA"/>
</dbReference>
<comment type="caution">
    <text evidence="3">The sequence shown here is derived from an EMBL/GenBank/DDBJ whole genome shotgun (WGS) entry which is preliminary data.</text>
</comment>
<organism evidence="3 4">
    <name type="scientific">Cochleicola gelatinilyticus</name>
    <dbReference type="NCBI Taxonomy" id="1763537"/>
    <lineage>
        <taxon>Bacteria</taxon>
        <taxon>Pseudomonadati</taxon>
        <taxon>Bacteroidota</taxon>
        <taxon>Flavobacteriia</taxon>
        <taxon>Flavobacteriales</taxon>
        <taxon>Flavobacteriaceae</taxon>
        <taxon>Cochleicola</taxon>
    </lineage>
</organism>
<dbReference type="PROSITE" id="PS51257">
    <property type="entry name" value="PROKAR_LIPOPROTEIN"/>
    <property type="match status" value="1"/>
</dbReference>
<evidence type="ECO:0000313" key="3">
    <source>
        <dbReference type="EMBL" id="OAB80124.1"/>
    </source>
</evidence>
<reference evidence="3 4" key="1">
    <citation type="submission" date="2016-02" db="EMBL/GenBank/DDBJ databases">
        <title>Ulvibacter sp. LPB0005, isolated from Thais luteostoma.</title>
        <authorList>
            <person name="Shin S.-K."/>
            <person name="Yi H."/>
        </authorList>
    </citation>
    <scope>NUCLEOTIDE SEQUENCE [LARGE SCALE GENOMIC DNA]</scope>
    <source>
        <strain evidence="3 4">LPB0005</strain>
    </source>
</reference>
<name>A0A167IY06_9FLAO</name>
<protein>
    <recommendedName>
        <fullName evidence="5">Lipoprotein</fullName>
    </recommendedName>
</protein>
<keyword evidence="4" id="KW-1185">Reference proteome</keyword>
<evidence type="ECO:0000256" key="2">
    <source>
        <dbReference type="SAM" id="SignalP"/>
    </source>
</evidence>
<feature type="chain" id="PRO_5007888538" description="Lipoprotein" evidence="2">
    <location>
        <begin position="18"/>
        <end position="198"/>
    </location>
</feature>
<evidence type="ECO:0000313" key="4">
    <source>
        <dbReference type="Proteomes" id="UP000077013"/>
    </source>
</evidence>